<name>A0A0R3SMZ9_HYMDI</name>
<protein>
    <submittedName>
        <fullName evidence="1">Transcriptional regulator</fullName>
    </submittedName>
</protein>
<proteinExistence type="predicted"/>
<organism evidence="1">
    <name type="scientific">Hymenolepis diminuta</name>
    <name type="common">Rat tapeworm</name>
    <dbReference type="NCBI Taxonomy" id="6216"/>
    <lineage>
        <taxon>Eukaryota</taxon>
        <taxon>Metazoa</taxon>
        <taxon>Spiralia</taxon>
        <taxon>Lophotrochozoa</taxon>
        <taxon>Platyhelminthes</taxon>
        <taxon>Cestoda</taxon>
        <taxon>Eucestoda</taxon>
        <taxon>Cyclophyllidea</taxon>
        <taxon>Hymenolepididae</taxon>
        <taxon>Hymenolepis</taxon>
    </lineage>
</organism>
<sequence>LLVDIICIEPIRQEISLRSAGGLSKAVTWKRRRMNQSRDRVFDR</sequence>
<reference evidence="1" key="1">
    <citation type="submission" date="2017-02" db="UniProtKB">
        <authorList>
            <consortium name="WormBaseParasite"/>
        </authorList>
    </citation>
    <scope>IDENTIFICATION</scope>
</reference>
<evidence type="ECO:0000313" key="1">
    <source>
        <dbReference type="WBParaSite" id="HDID_0000631401-mRNA-1"/>
    </source>
</evidence>
<dbReference type="WBParaSite" id="HDID_0000631401-mRNA-1">
    <property type="protein sequence ID" value="HDID_0000631401-mRNA-1"/>
    <property type="gene ID" value="HDID_0000631401"/>
</dbReference>
<accession>A0A0R3SMZ9</accession>
<dbReference type="AlphaFoldDB" id="A0A0R3SMZ9"/>